<dbReference type="InterPro" id="IPR050621">
    <property type="entry name" value="Tudor_domain_containing"/>
</dbReference>
<dbReference type="SMART" id="SM00333">
    <property type="entry name" value="TUDOR"/>
    <property type="match status" value="1"/>
</dbReference>
<dbReference type="STRING" id="7070.D6WCT3"/>
<dbReference type="Pfam" id="PF00567">
    <property type="entry name" value="TUDOR"/>
    <property type="match status" value="1"/>
</dbReference>
<dbReference type="Gene3D" id="2.40.50.90">
    <property type="match status" value="1"/>
</dbReference>
<dbReference type="OMA" id="GENMENH"/>
<dbReference type="GO" id="GO:0005737">
    <property type="term" value="C:cytoplasm"/>
    <property type="evidence" value="ECO:0007669"/>
    <property type="project" value="UniProtKB-ARBA"/>
</dbReference>
<dbReference type="HOGENOM" id="CLU_974281_0_0_1"/>
<dbReference type="PANTHER" id="PTHR22948">
    <property type="entry name" value="TUDOR DOMAIN CONTAINING PROTEIN"/>
    <property type="match status" value="1"/>
</dbReference>
<keyword evidence="3" id="KW-1185">Reference proteome</keyword>
<dbReference type="PANTHER" id="PTHR22948:SF76">
    <property type="entry name" value="FI20010P1-RELATED"/>
    <property type="match status" value="1"/>
</dbReference>
<evidence type="ECO:0000313" key="3">
    <source>
        <dbReference type="Proteomes" id="UP000007266"/>
    </source>
</evidence>
<dbReference type="Proteomes" id="UP000007266">
    <property type="component" value="Linkage group 2"/>
</dbReference>
<dbReference type="InterPro" id="IPR035437">
    <property type="entry name" value="SNase_OB-fold_sf"/>
</dbReference>
<protein>
    <submittedName>
        <fullName evidence="2">Tudor domain-containing protein 6-like Protein</fullName>
    </submittedName>
</protein>
<dbReference type="InterPro" id="IPR002999">
    <property type="entry name" value="Tudor"/>
</dbReference>
<dbReference type="PROSITE" id="PS50304">
    <property type="entry name" value="TUDOR"/>
    <property type="match status" value="1"/>
</dbReference>
<gene>
    <name evidence="2" type="primary">GLEAN_04933</name>
    <name evidence="2" type="ORF">TcasGA2_TC004933</name>
</gene>
<accession>D6WCT3</accession>
<dbReference type="Gene3D" id="2.30.30.140">
    <property type="match status" value="1"/>
</dbReference>
<organism evidence="2 3">
    <name type="scientific">Tribolium castaneum</name>
    <name type="common">Red flour beetle</name>
    <dbReference type="NCBI Taxonomy" id="7070"/>
    <lineage>
        <taxon>Eukaryota</taxon>
        <taxon>Metazoa</taxon>
        <taxon>Ecdysozoa</taxon>
        <taxon>Arthropoda</taxon>
        <taxon>Hexapoda</taxon>
        <taxon>Insecta</taxon>
        <taxon>Pterygota</taxon>
        <taxon>Neoptera</taxon>
        <taxon>Endopterygota</taxon>
        <taxon>Coleoptera</taxon>
        <taxon>Polyphaga</taxon>
        <taxon>Cucujiformia</taxon>
        <taxon>Tenebrionidae</taxon>
        <taxon>Tenebrionidae incertae sedis</taxon>
        <taxon>Tribolium</taxon>
    </lineage>
</organism>
<evidence type="ECO:0000313" key="2">
    <source>
        <dbReference type="EMBL" id="EEZ99058.1"/>
    </source>
</evidence>
<proteinExistence type="predicted"/>
<name>D6WCT3_TRICA</name>
<sequence>MVKKTGENMENHSIKNELVTCFEKCAFKQGQSFRARVTQIYDPSKFWMVVKYRELEVFQKCIFKYYYMNRKKYQIPKDKLVMDLYCAVFTDGGFYRGVITGFPATHQKDQQAQIYFIDYGIVKVVEMNDIYFLSDKFCQVPHFAVRASLAGVCPRTKSQWTCDDVFEFHQLVDNKVLMGVIVNIDANRQVLEVHLSEDKHGVSTVPVHKLLISQKRARFFHDKEDISDKGLLQPKLKYSYLFPSHEAIESGKVPTNISDAEYQIQFAWVSSVVARYYKIRETNGDC</sequence>
<dbReference type="AlphaFoldDB" id="D6WCT3"/>
<dbReference type="PhylomeDB" id="D6WCT3"/>
<reference evidence="2 3" key="2">
    <citation type="journal article" date="2010" name="Nucleic Acids Res.">
        <title>BeetleBase in 2010: revisions to provide comprehensive genomic information for Tribolium castaneum.</title>
        <authorList>
            <person name="Kim H.S."/>
            <person name="Murphy T."/>
            <person name="Xia J."/>
            <person name="Caragea D."/>
            <person name="Park Y."/>
            <person name="Beeman R.W."/>
            <person name="Lorenzen M.D."/>
            <person name="Butcher S."/>
            <person name="Manak J.R."/>
            <person name="Brown S.J."/>
        </authorList>
    </citation>
    <scope>GENOME REANNOTATION</scope>
    <source>
        <strain evidence="2 3">Georgia GA2</strain>
    </source>
</reference>
<reference evidence="2 3" key="1">
    <citation type="journal article" date="2008" name="Nature">
        <title>The genome of the model beetle and pest Tribolium castaneum.</title>
        <authorList>
            <consortium name="Tribolium Genome Sequencing Consortium"/>
            <person name="Richards S."/>
            <person name="Gibbs R.A."/>
            <person name="Weinstock G.M."/>
            <person name="Brown S.J."/>
            <person name="Denell R."/>
            <person name="Beeman R.W."/>
            <person name="Gibbs R."/>
            <person name="Beeman R.W."/>
            <person name="Brown S.J."/>
            <person name="Bucher G."/>
            <person name="Friedrich M."/>
            <person name="Grimmelikhuijzen C.J."/>
            <person name="Klingler M."/>
            <person name="Lorenzen M."/>
            <person name="Richards S."/>
            <person name="Roth S."/>
            <person name="Schroder R."/>
            <person name="Tautz D."/>
            <person name="Zdobnov E.M."/>
            <person name="Muzny D."/>
            <person name="Gibbs R.A."/>
            <person name="Weinstock G.M."/>
            <person name="Attaway T."/>
            <person name="Bell S."/>
            <person name="Buhay C.J."/>
            <person name="Chandrabose M.N."/>
            <person name="Chavez D."/>
            <person name="Clerk-Blankenburg K.P."/>
            <person name="Cree A."/>
            <person name="Dao M."/>
            <person name="Davis C."/>
            <person name="Chacko J."/>
            <person name="Dinh H."/>
            <person name="Dugan-Rocha S."/>
            <person name="Fowler G."/>
            <person name="Garner T.T."/>
            <person name="Garnes J."/>
            <person name="Gnirke A."/>
            <person name="Hawes A."/>
            <person name="Hernandez J."/>
            <person name="Hines S."/>
            <person name="Holder M."/>
            <person name="Hume J."/>
            <person name="Jhangiani S.N."/>
            <person name="Joshi V."/>
            <person name="Khan Z.M."/>
            <person name="Jackson L."/>
            <person name="Kovar C."/>
            <person name="Kowis A."/>
            <person name="Lee S."/>
            <person name="Lewis L.R."/>
            <person name="Margolis J."/>
            <person name="Morgan M."/>
            <person name="Nazareth L.V."/>
            <person name="Nguyen N."/>
            <person name="Okwuonu G."/>
            <person name="Parker D."/>
            <person name="Richards S."/>
            <person name="Ruiz S.J."/>
            <person name="Santibanez J."/>
            <person name="Savard J."/>
            <person name="Scherer S.E."/>
            <person name="Schneider B."/>
            <person name="Sodergren E."/>
            <person name="Tautz D."/>
            <person name="Vattahil S."/>
            <person name="Villasana D."/>
            <person name="White C.S."/>
            <person name="Wright R."/>
            <person name="Park Y."/>
            <person name="Beeman R.W."/>
            <person name="Lord J."/>
            <person name="Oppert B."/>
            <person name="Lorenzen M."/>
            <person name="Brown S."/>
            <person name="Wang L."/>
            <person name="Savard J."/>
            <person name="Tautz D."/>
            <person name="Richards S."/>
            <person name="Weinstock G."/>
            <person name="Gibbs R.A."/>
            <person name="Liu Y."/>
            <person name="Worley K."/>
            <person name="Weinstock G."/>
            <person name="Elsik C.G."/>
            <person name="Reese J.T."/>
            <person name="Elhaik E."/>
            <person name="Landan G."/>
            <person name="Graur D."/>
            <person name="Arensburger P."/>
            <person name="Atkinson P."/>
            <person name="Beeman R.W."/>
            <person name="Beidler J."/>
            <person name="Brown S.J."/>
            <person name="Demuth J.P."/>
            <person name="Drury D.W."/>
            <person name="Du Y.Z."/>
            <person name="Fujiwara H."/>
            <person name="Lorenzen M."/>
            <person name="Maselli V."/>
            <person name="Osanai M."/>
            <person name="Park Y."/>
            <person name="Robertson H.M."/>
            <person name="Tu Z."/>
            <person name="Wang J.J."/>
            <person name="Wang S."/>
            <person name="Richards S."/>
            <person name="Song H."/>
            <person name="Zhang L."/>
            <person name="Sodergren E."/>
            <person name="Werner D."/>
            <person name="Stanke M."/>
            <person name="Morgenstern B."/>
            <person name="Solovyev V."/>
            <person name="Kosarev P."/>
            <person name="Brown G."/>
            <person name="Chen H.C."/>
            <person name="Ermolaeva O."/>
            <person name="Hlavina W."/>
            <person name="Kapustin Y."/>
            <person name="Kiryutin B."/>
            <person name="Kitts P."/>
            <person name="Maglott D."/>
            <person name="Pruitt K."/>
            <person name="Sapojnikov V."/>
            <person name="Souvorov A."/>
            <person name="Mackey A.J."/>
            <person name="Waterhouse R.M."/>
            <person name="Wyder S."/>
            <person name="Zdobnov E.M."/>
            <person name="Zdobnov E.M."/>
            <person name="Wyder S."/>
            <person name="Kriventseva E.V."/>
            <person name="Kadowaki T."/>
            <person name="Bork P."/>
            <person name="Aranda M."/>
            <person name="Bao R."/>
            <person name="Beermann A."/>
            <person name="Berns N."/>
            <person name="Bolognesi R."/>
            <person name="Bonneton F."/>
            <person name="Bopp D."/>
            <person name="Brown S.J."/>
            <person name="Bucher G."/>
            <person name="Butts T."/>
            <person name="Chaumot A."/>
            <person name="Denell R.E."/>
            <person name="Ferrier D.E."/>
            <person name="Friedrich M."/>
            <person name="Gordon C.M."/>
            <person name="Jindra M."/>
            <person name="Klingler M."/>
            <person name="Lan Q."/>
            <person name="Lattorff H.M."/>
            <person name="Laudet V."/>
            <person name="von Levetsow C."/>
            <person name="Liu Z."/>
            <person name="Lutz R."/>
            <person name="Lynch J.A."/>
            <person name="da Fonseca R.N."/>
            <person name="Posnien N."/>
            <person name="Reuter R."/>
            <person name="Roth S."/>
            <person name="Savard J."/>
            <person name="Schinko J.B."/>
            <person name="Schmitt C."/>
            <person name="Schoppmeier M."/>
            <person name="Schroder R."/>
            <person name="Shippy T.D."/>
            <person name="Simonnet F."/>
            <person name="Marques-Souza H."/>
            <person name="Tautz D."/>
            <person name="Tomoyasu Y."/>
            <person name="Trauner J."/>
            <person name="Van der Zee M."/>
            <person name="Vervoort M."/>
            <person name="Wittkopp N."/>
            <person name="Wimmer E.A."/>
            <person name="Yang X."/>
            <person name="Jones A.K."/>
            <person name="Sattelle D.B."/>
            <person name="Ebert P.R."/>
            <person name="Nelson D."/>
            <person name="Scott J.G."/>
            <person name="Beeman R.W."/>
            <person name="Muthukrishnan S."/>
            <person name="Kramer K.J."/>
            <person name="Arakane Y."/>
            <person name="Beeman R.W."/>
            <person name="Zhu Q."/>
            <person name="Hogenkamp D."/>
            <person name="Dixit R."/>
            <person name="Oppert B."/>
            <person name="Jiang H."/>
            <person name="Zou Z."/>
            <person name="Marshall J."/>
            <person name="Elpidina E."/>
            <person name="Vinokurov K."/>
            <person name="Oppert C."/>
            <person name="Zou Z."/>
            <person name="Evans J."/>
            <person name="Lu Z."/>
            <person name="Zhao P."/>
            <person name="Sumathipala N."/>
            <person name="Altincicek B."/>
            <person name="Vilcinskas A."/>
            <person name="Williams M."/>
            <person name="Hultmark D."/>
            <person name="Hetru C."/>
            <person name="Jiang H."/>
            <person name="Grimmelikhuijzen C.J."/>
            <person name="Hauser F."/>
            <person name="Cazzamali G."/>
            <person name="Williamson M."/>
            <person name="Park Y."/>
            <person name="Li B."/>
            <person name="Tanaka Y."/>
            <person name="Predel R."/>
            <person name="Neupert S."/>
            <person name="Schachtner J."/>
            <person name="Verleyen P."/>
            <person name="Raible F."/>
            <person name="Bork P."/>
            <person name="Friedrich M."/>
            <person name="Walden K.K."/>
            <person name="Robertson H.M."/>
            <person name="Angeli S."/>
            <person name="Foret S."/>
            <person name="Bucher G."/>
            <person name="Schuetz S."/>
            <person name="Maleszka R."/>
            <person name="Wimmer E.A."/>
            <person name="Beeman R.W."/>
            <person name="Lorenzen M."/>
            <person name="Tomoyasu Y."/>
            <person name="Miller S.C."/>
            <person name="Grossmann D."/>
            <person name="Bucher G."/>
        </authorList>
    </citation>
    <scope>NUCLEOTIDE SEQUENCE [LARGE SCALE GENOMIC DNA]</scope>
    <source>
        <strain evidence="2 3">Georgia GA2</strain>
    </source>
</reference>
<feature type="domain" description="Tudor" evidence="1">
    <location>
        <begin position="79"/>
        <end position="140"/>
    </location>
</feature>
<dbReference type="EMBL" id="KQ971311">
    <property type="protein sequence ID" value="EEZ99058.1"/>
    <property type="molecule type" value="Genomic_DNA"/>
</dbReference>
<dbReference type="SUPFAM" id="SSF63748">
    <property type="entry name" value="Tudor/PWWP/MBT"/>
    <property type="match status" value="1"/>
</dbReference>
<evidence type="ECO:0000259" key="1">
    <source>
        <dbReference type="PROSITE" id="PS50304"/>
    </source>
</evidence>